<comment type="subcellular location">
    <subcellularLocation>
        <location evidence="1 7">Cell membrane</location>
        <topology evidence="1 7">Multi-pass membrane protein</topology>
    </subcellularLocation>
</comment>
<feature type="transmembrane region" description="Helical" evidence="7">
    <location>
        <begin position="160"/>
        <end position="181"/>
    </location>
</feature>
<feature type="transmembrane region" description="Helical" evidence="7">
    <location>
        <begin position="33"/>
        <end position="54"/>
    </location>
</feature>
<dbReference type="Proteomes" id="UP001597277">
    <property type="component" value="Unassembled WGS sequence"/>
</dbReference>
<dbReference type="PROSITE" id="PS50928">
    <property type="entry name" value="ABC_TM1"/>
    <property type="match status" value="1"/>
</dbReference>
<evidence type="ECO:0000256" key="5">
    <source>
        <dbReference type="ARBA" id="ARBA00022989"/>
    </source>
</evidence>
<feature type="transmembrane region" description="Helical" evidence="7">
    <location>
        <begin position="129"/>
        <end position="154"/>
    </location>
</feature>
<feature type="transmembrane region" description="Helical" evidence="7">
    <location>
        <begin position="96"/>
        <end position="117"/>
    </location>
</feature>
<evidence type="ECO:0000256" key="7">
    <source>
        <dbReference type="RuleBase" id="RU363032"/>
    </source>
</evidence>
<accession>A0ABW4L6H2</accession>
<feature type="domain" description="ABC transmembrane type-1" evidence="9">
    <location>
        <begin position="92"/>
        <end position="281"/>
    </location>
</feature>
<protein>
    <submittedName>
        <fullName evidence="10">Carbohydrate ABC transporter permease</fullName>
    </submittedName>
</protein>
<reference evidence="11" key="1">
    <citation type="journal article" date="2019" name="Int. J. Syst. Evol. Microbiol.">
        <title>The Global Catalogue of Microorganisms (GCM) 10K type strain sequencing project: providing services to taxonomists for standard genome sequencing and annotation.</title>
        <authorList>
            <consortium name="The Broad Institute Genomics Platform"/>
            <consortium name="The Broad Institute Genome Sequencing Center for Infectious Disease"/>
            <person name="Wu L."/>
            <person name="Ma J."/>
        </authorList>
    </citation>
    <scope>NUCLEOTIDE SEQUENCE [LARGE SCALE GENOMIC DNA]</scope>
    <source>
        <strain evidence="11">JCM 17130</strain>
    </source>
</reference>
<keyword evidence="2 7" id="KW-0813">Transport</keyword>
<evidence type="ECO:0000256" key="1">
    <source>
        <dbReference type="ARBA" id="ARBA00004651"/>
    </source>
</evidence>
<evidence type="ECO:0000256" key="4">
    <source>
        <dbReference type="ARBA" id="ARBA00022692"/>
    </source>
</evidence>
<evidence type="ECO:0000256" key="6">
    <source>
        <dbReference type="ARBA" id="ARBA00023136"/>
    </source>
</evidence>
<gene>
    <name evidence="10" type="ORF">ACFSE6_10440</name>
</gene>
<evidence type="ECO:0000256" key="2">
    <source>
        <dbReference type="ARBA" id="ARBA00022448"/>
    </source>
</evidence>
<feature type="region of interest" description="Disordered" evidence="8">
    <location>
        <begin position="1"/>
        <end position="20"/>
    </location>
</feature>
<dbReference type="PANTHER" id="PTHR43744">
    <property type="entry name" value="ABC TRANSPORTER PERMEASE PROTEIN MG189-RELATED-RELATED"/>
    <property type="match status" value="1"/>
</dbReference>
<proteinExistence type="inferred from homology"/>
<evidence type="ECO:0000256" key="8">
    <source>
        <dbReference type="SAM" id="MobiDB-lite"/>
    </source>
</evidence>
<feature type="transmembrane region" description="Helical" evidence="7">
    <location>
        <begin position="202"/>
        <end position="225"/>
    </location>
</feature>
<dbReference type="InterPro" id="IPR000515">
    <property type="entry name" value="MetI-like"/>
</dbReference>
<dbReference type="EMBL" id="JBHUEE010000005">
    <property type="protein sequence ID" value="MFD1718255.1"/>
    <property type="molecule type" value="Genomic_DNA"/>
</dbReference>
<dbReference type="CDD" id="cd06261">
    <property type="entry name" value="TM_PBP2"/>
    <property type="match status" value="1"/>
</dbReference>
<organism evidence="10 11">
    <name type="scientific">Georgenia deserti</name>
    <dbReference type="NCBI Taxonomy" id="2093781"/>
    <lineage>
        <taxon>Bacteria</taxon>
        <taxon>Bacillati</taxon>
        <taxon>Actinomycetota</taxon>
        <taxon>Actinomycetes</taxon>
        <taxon>Micrococcales</taxon>
        <taxon>Bogoriellaceae</taxon>
        <taxon>Georgenia</taxon>
    </lineage>
</organism>
<keyword evidence="3" id="KW-1003">Cell membrane</keyword>
<evidence type="ECO:0000313" key="10">
    <source>
        <dbReference type="EMBL" id="MFD1718255.1"/>
    </source>
</evidence>
<comment type="similarity">
    <text evidence="7">Belongs to the binding-protein-dependent transport system permease family.</text>
</comment>
<comment type="caution">
    <text evidence="10">The sequence shown here is derived from an EMBL/GenBank/DDBJ whole genome shotgun (WGS) entry which is preliminary data.</text>
</comment>
<dbReference type="RefSeq" id="WP_388006185.1">
    <property type="nucleotide sequence ID" value="NZ_JBHUEE010000005.1"/>
</dbReference>
<keyword evidence="5 7" id="KW-1133">Transmembrane helix</keyword>
<keyword evidence="11" id="KW-1185">Reference proteome</keyword>
<feature type="transmembrane region" description="Helical" evidence="7">
    <location>
        <begin position="262"/>
        <end position="281"/>
    </location>
</feature>
<evidence type="ECO:0000313" key="11">
    <source>
        <dbReference type="Proteomes" id="UP001597277"/>
    </source>
</evidence>
<name>A0ABW4L6H2_9MICO</name>
<dbReference type="InterPro" id="IPR035906">
    <property type="entry name" value="MetI-like_sf"/>
</dbReference>
<keyword evidence="4 7" id="KW-0812">Transmembrane</keyword>
<evidence type="ECO:0000256" key="3">
    <source>
        <dbReference type="ARBA" id="ARBA00022475"/>
    </source>
</evidence>
<keyword evidence="6 7" id="KW-0472">Membrane</keyword>
<dbReference type="Gene3D" id="1.10.3720.10">
    <property type="entry name" value="MetI-like"/>
    <property type="match status" value="1"/>
</dbReference>
<sequence length="295" mass="32937">MSETTTNATARAGSPDARSYRAKGDSLWTRRRVTLAVIGLVLGLLTIFPIVWMVSGSFKAAAEVNSTDLIPAAPTLENFRYVFTEVPFLRYMFNSFFVSATITVVALWFHSMAAYALARLKFRGRETLFLLIFSTLLVSLPVILIPTFVVVRTLGMVDSYAGLIVPAIFNAFGIFLLRQFYVSLPAELEEAALVDGASYWRIYRSVILPLSRPIMAALAVFFFLANWNSFVWPLTITSDPDLRVVQLGIATFQQQYAADWNYVLAASTVAALPTLLIFFFFQKQIVESIKTAGFK</sequence>
<evidence type="ECO:0000259" key="9">
    <source>
        <dbReference type="PROSITE" id="PS50928"/>
    </source>
</evidence>
<dbReference type="PANTHER" id="PTHR43744:SF12">
    <property type="entry name" value="ABC TRANSPORTER PERMEASE PROTEIN MG189-RELATED"/>
    <property type="match status" value="1"/>
</dbReference>
<dbReference type="Pfam" id="PF00528">
    <property type="entry name" value="BPD_transp_1"/>
    <property type="match status" value="1"/>
</dbReference>
<dbReference type="SUPFAM" id="SSF161098">
    <property type="entry name" value="MetI-like"/>
    <property type="match status" value="1"/>
</dbReference>